<reference evidence="1 2" key="1">
    <citation type="submission" date="2020-04" db="EMBL/GenBank/DDBJ databases">
        <title>Draft Genome Sequence of Streptomyces morookaense DSM 40503, an 8-azaguanine-producing strain.</title>
        <authorList>
            <person name="Qi J."/>
            <person name="Gao J.-M."/>
        </authorList>
    </citation>
    <scope>NUCLEOTIDE SEQUENCE [LARGE SCALE GENOMIC DNA]</scope>
    <source>
        <strain evidence="1 2">DSM 40503</strain>
    </source>
</reference>
<dbReference type="PANTHER" id="PTHR47691:SF3">
    <property type="entry name" value="HTH-TYPE TRANSCRIPTIONAL REGULATOR RV0890C-RELATED"/>
    <property type="match status" value="1"/>
</dbReference>
<protein>
    <recommendedName>
        <fullName evidence="3">NB-ARC domain-containing protein</fullName>
    </recommendedName>
</protein>
<evidence type="ECO:0000313" key="1">
    <source>
        <dbReference type="EMBL" id="NVK76997.1"/>
    </source>
</evidence>
<gene>
    <name evidence="1" type="ORF">HG542_04920</name>
</gene>
<dbReference type="InterPro" id="IPR019734">
    <property type="entry name" value="TPR_rpt"/>
</dbReference>
<evidence type="ECO:0000313" key="2">
    <source>
        <dbReference type="Proteomes" id="UP000587462"/>
    </source>
</evidence>
<proteinExistence type="predicted"/>
<dbReference type="SUPFAM" id="SSF52540">
    <property type="entry name" value="P-loop containing nucleoside triphosphate hydrolases"/>
    <property type="match status" value="1"/>
</dbReference>
<name>A0A7Y7E6A1_STRMO</name>
<dbReference type="AlphaFoldDB" id="A0A7Y7E6A1"/>
<comment type="caution">
    <text evidence="1">The sequence shown here is derived from an EMBL/GenBank/DDBJ whole genome shotgun (WGS) entry which is preliminary data.</text>
</comment>
<organism evidence="1 2">
    <name type="scientific">Streptomyces morookaense</name>
    <name type="common">Streptoverticillium morookaense</name>
    <dbReference type="NCBI Taxonomy" id="1970"/>
    <lineage>
        <taxon>Bacteria</taxon>
        <taxon>Bacillati</taxon>
        <taxon>Actinomycetota</taxon>
        <taxon>Actinomycetes</taxon>
        <taxon>Kitasatosporales</taxon>
        <taxon>Streptomycetaceae</taxon>
        <taxon>Streptomyces</taxon>
    </lineage>
</organism>
<dbReference type="SUPFAM" id="SSF48452">
    <property type="entry name" value="TPR-like"/>
    <property type="match status" value="1"/>
</dbReference>
<dbReference type="InterPro" id="IPR027417">
    <property type="entry name" value="P-loop_NTPase"/>
</dbReference>
<dbReference type="EMBL" id="JABBXF010000008">
    <property type="protein sequence ID" value="NVK76997.1"/>
    <property type="molecule type" value="Genomic_DNA"/>
</dbReference>
<dbReference type="PANTHER" id="PTHR47691">
    <property type="entry name" value="REGULATOR-RELATED"/>
    <property type="match status" value="1"/>
</dbReference>
<dbReference type="Gene3D" id="1.25.40.10">
    <property type="entry name" value="Tetratricopeptide repeat domain"/>
    <property type="match status" value="1"/>
</dbReference>
<dbReference type="PRINTS" id="PR00364">
    <property type="entry name" value="DISEASERSIST"/>
</dbReference>
<dbReference type="Gene3D" id="3.40.50.300">
    <property type="entry name" value="P-loop containing nucleotide triphosphate hydrolases"/>
    <property type="match status" value="1"/>
</dbReference>
<accession>A0A7Y7E6A1</accession>
<keyword evidence="2" id="KW-1185">Reference proteome</keyword>
<dbReference type="RefSeq" id="WP_171078785.1">
    <property type="nucleotide sequence ID" value="NZ_BNBU01000003.1"/>
</dbReference>
<dbReference type="InterPro" id="IPR011990">
    <property type="entry name" value="TPR-like_helical_dom_sf"/>
</dbReference>
<evidence type="ECO:0008006" key="3">
    <source>
        <dbReference type="Google" id="ProtNLM"/>
    </source>
</evidence>
<dbReference type="Proteomes" id="UP000587462">
    <property type="component" value="Unassembled WGS sequence"/>
</dbReference>
<dbReference type="Pfam" id="PF13181">
    <property type="entry name" value="TPR_8"/>
    <property type="match status" value="1"/>
</dbReference>
<sequence>MKDVPSVQSCNHVEGSTAEIIVQAGGDVVLYDQRGTAEPPTPHEVPGCTPLFVNRDGELLDLGEWLVPGSGPTRIIVVSGLKGIGTSSVVRRWVELQPGRYPGGEVYVDFAALRGPSGACDVSEGLAQCLRTAFGVTKDFLPATLAERTNLYRTHAARGGPLLVVLDDVTQPAQIRPFIPAAPGSAVLVTSSRRLDELVGDGARLMPLKPLDAASGVLLLAKVCGEDRVAAEREAAERLVELCGGLPIALTIAGTRLARRRRLGLAALADELAQEDGRLAALTGGERSVSAAVSLTCSDLPAEALRLYRRLALLPGRGFDAETAAALNGCSVATAEALLEELDDASLLEDAVGDFRYTLHDLVRLHARSLAEQDEPEEERHAAVRRVIDLHVVRAAFADRAIMGKRLRITDHDIVLAGHEDPFTGPGARDAALTWLEAERADLLAAVRVAHARGLDQQAWQLAESLTALYFHHRHLADWIESGTLGADSAARLGARDAEARLRSLVSRPLMDVGDADRAREQIEKAVELAEESTHPVLRASVPEFAGRYWDHVDQARALGWYELSLQRNIEADEPRGAALARLFMGSTLLASGEHERAVATLQEAYGQLDGLGDARMAGRALAALGHAYDSLGREDEAVRALERAADMLNATQAVYYEAQVREESADMARRRADRAAERRHVARALEIHEAGGSRRAGELRKRLDGLA</sequence>